<keyword evidence="9" id="KW-0560">Oxidoreductase</keyword>
<reference evidence="14" key="1">
    <citation type="submission" date="2024-04" db="EMBL/GenBank/DDBJ databases">
        <authorList>
            <person name="Shaw F."/>
            <person name="Minotto A."/>
        </authorList>
    </citation>
    <scope>NUCLEOTIDE SEQUENCE [LARGE SCALE GENOMIC DNA]</scope>
</reference>
<dbReference type="Proteomes" id="UP001497453">
    <property type="component" value="Chromosome 5"/>
</dbReference>
<evidence type="ECO:0000256" key="8">
    <source>
        <dbReference type="ARBA" id="ARBA00022989"/>
    </source>
</evidence>
<evidence type="ECO:0008006" key="15">
    <source>
        <dbReference type="Google" id="ProtNLM"/>
    </source>
</evidence>
<evidence type="ECO:0000256" key="4">
    <source>
        <dbReference type="ARBA" id="ARBA00010617"/>
    </source>
</evidence>
<evidence type="ECO:0000256" key="10">
    <source>
        <dbReference type="ARBA" id="ARBA00023004"/>
    </source>
</evidence>
<evidence type="ECO:0000313" key="13">
    <source>
        <dbReference type="EMBL" id="CAL1708868.1"/>
    </source>
</evidence>
<comment type="subcellular location">
    <subcellularLocation>
        <location evidence="2">Membrane</location>
        <topology evidence="2">Single-pass membrane protein</topology>
    </subcellularLocation>
</comment>
<dbReference type="CDD" id="cd11065">
    <property type="entry name" value="CYP64-like"/>
    <property type="match status" value="1"/>
</dbReference>
<evidence type="ECO:0000256" key="11">
    <source>
        <dbReference type="ARBA" id="ARBA00023033"/>
    </source>
</evidence>
<dbReference type="InterPro" id="IPR036396">
    <property type="entry name" value="Cyt_P450_sf"/>
</dbReference>
<dbReference type="PANTHER" id="PTHR46300:SF7">
    <property type="entry name" value="P450, PUTATIVE (EUROFUNG)-RELATED"/>
    <property type="match status" value="1"/>
</dbReference>
<evidence type="ECO:0000256" key="1">
    <source>
        <dbReference type="ARBA" id="ARBA00001971"/>
    </source>
</evidence>
<dbReference type="InterPro" id="IPR050364">
    <property type="entry name" value="Cytochrome_P450_fung"/>
</dbReference>
<comment type="similarity">
    <text evidence="4">Belongs to the cytochrome P450 family.</text>
</comment>
<evidence type="ECO:0000256" key="9">
    <source>
        <dbReference type="ARBA" id="ARBA00023002"/>
    </source>
</evidence>
<dbReference type="PANTHER" id="PTHR46300">
    <property type="entry name" value="P450, PUTATIVE (EUROFUNG)-RELATED-RELATED"/>
    <property type="match status" value="1"/>
</dbReference>
<evidence type="ECO:0000256" key="5">
    <source>
        <dbReference type="ARBA" id="ARBA00022617"/>
    </source>
</evidence>
<keyword evidence="14" id="KW-1185">Reference proteome</keyword>
<keyword evidence="6" id="KW-0812">Transmembrane</keyword>
<dbReference type="PRINTS" id="PR00463">
    <property type="entry name" value="EP450I"/>
</dbReference>
<dbReference type="Gene3D" id="1.10.630.10">
    <property type="entry name" value="Cytochrome P450"/>
    <property type="match status" value="1"/>
</dbReference>
<proteinExistence type="inferred from homology"/>
<dbReference type="EMBL" id="OZ037948">
    <property type="protein sequence ID" value="CAL1708868.1"/>
    <property type="molecule type" value="Genomic_DNA"/>
</dbReference>
<keyword evidence="5" id="KW-0349">Heme</keyword>
<comment type="cofactor">
    <cofactor evidence="1">
        <name>heme</name>
        <dbReference type="ChEBI" id="CHEBI:30413"/>
    </cofactor>
</comment>
<keyword evidence="12" id="KW-0472">Membrane</keyword>
<keyword evidence="10" id="KW-0408">Iron</keyword>
<keyword evidence="8" id="KW-1133">Transmembrane helix</keyword>
<evidence type="ECO:0000256" key="3">
    <source>
        <dbReference type="ARBA" id="ARBA00005179"/>
    </source>
</evidence>
<dbReference type="SUPFAM" id="SSF48264">
    <property type="entry name" value="Cytochrome P450"/>
    <property type="match status" value="1"/>
</dbReference>
<dbReference type="PRINTS" id="PR00385">
    <property type="entry name" value="P450"/>
</dbReference>
<organism evidence="13 14">
    <name type="scientific">Somion occarium</name>
    <dbReference type="NCBI Taxonomy" id="3059160"/>
    <lineage>
        <taxon>Eukaryota</taxon>
        <taxon>Fungi</taxon>
        <taxon>Dikarya</taxon>
        <taxon>Basidiomycota</taxon>
        <taxon>Agaricomycotina</taxon>
        <taxon>Agaricomycetes</taxon>
        <taxon>Polyporales</taxon>
        <taxon>Cerrenaceae</taxon>
        <taxon>Somion</taxon>
    </lineage>
</organism>
<sequence length="541" mass="61452">MLGIRDATQPAAFHVTSTLFGPLDFQPHSQVIMYLFIGLSTLWLVLRAFGDTRRRSLPPGPRGIPILGNVFQLTGDVFLTFHKWKRKFGPLVYLRAGGQDILLLNTHEVAFELLDRRAAIYSGRPKLIVASELMTGGLFMPLQSDNDAWRRMRRASHEHVGPSAVHQYRSTQMKEATIMVEGLLREANTWRDELERMSVSLAMGVVYRQPTITSLKDPRATHLNDFLHDFTLAASPGAHLVEYITWMKYLPASIAKWKRDALNRYHHDWLYFKNMYMTVEDRIRNGEHIASLAASLIRDRKQLGLSEKEAVWTAAAIYGGGAETTMTSLSWFLVTMVSHPDIQRKAQNELDAVVGQRRMPNFSDREHLPYIDACLRETLRWKGVTPVGVVHQTAEDDWYEGYFIPKGTICIPNQRSMNRDPDVYGPGVNEFKPERHLDNNGRLVCPFPNTHDGHVSYGFGRRICVGRYIADDTLFIAMASLLWAATIAPVEDADGNPVMPDTEGYENRGLVLSPLPFECSVKPRFPGAEEIISYTREMFEE</sequence>
<dbReference type="InterPro" id="IPR002401">
    <property type="entry name" value="Cyt_P450_E_grp-I"/>
</dbReference>
<evidence type="ECO:0000256" key="6">
    <source>
        <dbReference type="ARBA" id="ARBA00022692"/>
    </source>
</evidence>
<gene>
    <name evidence="13" type="ORF">GFSPODELE1_LOCUS7058</name>
</gene>
<keyword evidence="7" id="KW-0479">Metal-binding</keyword>
<evidence type="ECO:0000256" key="2">
    <source>
        <dbReference type="ARBA" id="ARBA00004167"/>
    </source>
</evidence>
<name>A0ABP1DP87_9APHY</name>
<dbReference type="InterPro" id="IPR001128">
    <property type="entry name" value="Cyt_P450"/>
</dbReference>
<dbReference type="Pfam" id="PF00067">
    <property type="entry name" value="p450"/>
    <property type="match status" value="1"/>
</dbReference>
<evidence type="ECO:0000313" key="14">
    <source>
        <dbReference type="Proteomes" id="UP001497453"/>
    </source>
</evidence>
<evidence type="ECO:0000256" key="12">
    <source>
        <dbReference type="ARBA" id="ARBA00023136"/>
    </source>
</evidence>
<protein>
    <recommendedName>
        <fullName evidence="15">Cytochrome P450</fullName>
    </recommendedName>
</protein>
<evidence type="ECO:0000256" key="7">
    <source>
        <dbReference type="ARBA" id="ARBA00022723"/>
    </source>
</evidence>
<accession>A0ABP1DP87</accession>
<keyword evidence="11" id="KW-0503">Monooxygenase</keyword>
<comment type="pathway">
    <text evidence="3">Secondary metabolite biosynthesis.</text>
</comment>